<accession>A0A2T9Y4E6</accession>
<sequence>MYHVKIVTITLILGVLSFSLDYGKVNAIRLKNLENFHISNQRNGIYIKRDDFELKENFSEKLVNRETLDIKEQSNTGIKDRENRWLKHSNNPNQEKIRKHGKFPDSRRRPDQQMG</sequence>
<keyword evidence="3" id="KW-1185">Reference proteome</keyword>
<feature type="compositionally biased region" description="Basic and acidic residues" evidence="1">
    <location>
        <begin position="102"/>
        <end position="115"/>
    </location>
</feature>
<protein>
    <submittedName>
        <fullName evidence="2">Uncharacterized protein</fullName>
    </submittedName>
</protein>
<evidence type="ECO:0000313" key="3">
    <source>
        <dbReference type="Proteomes" id="UP000245383"/>
    </source>
</evidence>
<gene>
    <name evidence="2" type="ORF">BB561_006420</name>
</gene>
<name>A0A2T9Y4E6_9FUNG</name>
<feature type="non-terminal residue" evidence="2">
    <location>
        <position position="115"/>
    </location>
</feature>
<comment type="caution">
    <text evidence="2">The sequence shown here is derived from an EMBL/GenBank/DDBJ whole genome shotgun (WGS) entry which is preliminary data.</text>
</comment>
<dbReference type="EMBL" id="MBFR01000535">
    <property type="protein sequence ID" value="PVU87226.1"/>
    <property type="molecule type" value="Genomic_DNA"/>
</dbReference>
<dbReference type="AlphaFoldDB" id="A0A2T9Y4E6"/>
<reference evidence="2 3" key="1">
    <citation type="journal article" date="2018" name="MBio">
        <title>Comparative Genomics Reveals the Core Gene Toolbox for the Fungus-Insect Symbiosis.</title>
        <authorList>
            <person name="Wang Y."/>
            <person name="Stata M."/>
            <person name="Wang W."/>
            <person name="Stajich J.E."/>
            <person name="White M.M."/>
            <person name="Moncalvo J.M."/>
        </authorList>
    </citation>
    <scope>NUCLEOTIDE SEQUENCE [LARGE SCALE GENOMIC DNA]</scope>
    <source>
        <strain evidence="2 3">SWE-8-4</strain>
    </source>
</reference>
<evidence type="ECO:0000313" key="2">
    <source>
        <dbReference type="EMBL" id="PVU87226.1"/>
    </source>
</evidence>
<dbReference type="Proteomes" id="UP000245383">
    <property type="component" value="Unassembled WGS sequence"/>
</dbReference>
<feature type="region of interest" description="Disordered" evidence="1">
    <location>
        <begin position="73"/>
        <end position="115"/>
    </location>
</feature>
<evidence type="ECO:0000256" key="1">
    <source>
        <dbReference type="SAM" id="MobiDB-lite"/>
    </source>
</evidence>
<feature type="compositionally biased region" description="Basic and acidic residues" evidence="1">
    <location>
        <begin position="73"/>
        <end position="85"/>
    </location>
</feature>
<organism evidence="2 3">
    <name type="scientific">Smittium simulii</name>
    <dbReference type="NCBI Taxonomy" id="133385"/>
    <lineage>
        <taxon>Eukaryota</taxon>
        <taxon>Fungi</taxon>
        <taxon>Fungi incertae sedis</taxon>
        <taxon>Zoopagomycota</taxon>
        <taxon>Kickxellomycotina</taxon>
        <taxon>Harpellomycetes</taxon>
        <taxon>Harpellales</taxon>
        <taxon>Legeriomycetaceae</taxon>
        <taxon>Smittium</taxon>
    </lineage>
</organism>
<proteinExistence type="predicted"/>